<evidence type="ECO:0000313" key="3">
    <source>
        <dbReference type="Proteomes" id="UP001156870"/>
    </source>
</evidence>
<accession>A0AA37T0V8</accession>
<organism evidence="2 3">
    <name type="scientific">Marinibactrum halimedae</name>
    <dbReference type="NCBI Taxonomy" id="1444977"/>
    <lineage>
        <taxon>Bacteria</taxon>
        <taxon>Pseudomonadati</taxon>
        <taxon>Pseudomonadota</taxon>
        <taxon>Gammaproteobacteria</taxon>
        <taxon>Cellvibrionales</taxon>
        <taxon>Cellvibrionaceae</taxon>
        <taxon>Marinibactrum</taxon>
    </lineage>
</organism>
<evidence type="ECO:0000313" key="2">
    <source>
        <dbReference type="EMBL" id="GLS24809.1"/>
    </source>
</evidence>
<dbReference type="Proteomes" id="UP001156870">
    <property type="component" value="Unassembled WGS sequence"/>
</dbReference>
<dbReference type="EMBL" id="BSPD01000020">
    <property type="protein sequence ID" value="GLS24809.1"/>
    <property type="molecule type" value="Genomic_DNA"/>
</dbReference>
<keyword evidence="3" id="KW-1185">Reference proteome</keyword>
<evidence type="ECO:0000256" key="1">
    <source>
        <dbReference type="SAM" id="SignalP"/>
    </source>
</evidence>
<sequence length="1003" mass="110080">MKKLLLTVAASLCIAVCFTATAGIAPMIVEIPVSDRDGTFDLEWIEGANTRYGPLTHFVIQHYLPNGQQTLHKVGPKTRYSFHRLANGTHIFRVGAEYRGQNNNGDFQDDLYWSGYSQAYSVTVGSNAPEGPFGDPVYVPIGVGGITTIIPIYENAQYVGASQATRAVLPNMTTNTLSSGKRVLPIDRPNGYGVSITRIANLSVTDRPLTLLNVGNGNVNHAASLIVLEADNFTLNNTVENLGEPADLLLISKKSNGVINCTACEFKGFNRVTLAVGETIEDINEINGIGAIETHHSGSIILNGIDAPGVVGLNILAANVQQNGIINTHKKAHRLSNGVYEANPNGRYTIATGSVSLLSGDLTWHFDKDMVLSRSTNVSDNSHFGGNITAAGAKIVATRPLAMNTHINTTADAKSTLYYRGAPVIADNRITIHSYASENLTLNRSLIAHGVNINSGNGSIVIHGGGRIESQNTDIIAKGALVNYGQIKTETLNIAASRLDNQSIIKAGGETQVYTDGAVLNRHGGSISSKTLHVEAGGVLINGSRTPFNQYPNGYLNEVNDRYHESLNSAELGIFYTAGVDHQNWSGKSQSNNTSAYIHAKRISIKAGAVENINPYYAMFEEADEELVLSRTFFDQVQFTAEERLEIESSRYIVNASALMGVTSENGKVHVKARNIVNERYRVTSILDRNTYDINPSAAPNTEIDSATETAVYDRIAVFSPSGRLFSMGSFEASATNLFLNNVGYFEVFGEAKINAGSHFYDFGLKGRRISRSSISSTYYGSYCGTGCASSHITPAVVTGAREVDSLFFVNGSAAIKVGPQFLDNVDEGEDSILNNYNQNRVQRPEERWHFTNHDPFDQFMRDRIEYLRATQFDEARDGLVSDRGNNADGQEIIWNINNERHRERMPDDFEYRSYVSEGVIDYETGQLTINWSESLLAYVERRVTECNQGYSDNCQGTEFHEEEIANGGSKVYRLFDEMGHAYESLLGWVEGIFDEIKWWEDE</sequence>
<evidence type="ECO:0008006" key="4">
    <source>
        <dbReference type="Google" id="ProtNLM"/>
    </source>
</evidence>
<dbReference type="AlphaFoldDB" id="A0AA37T0V8"/>
<proteinExistence type="predicted"/>
<reference evidence="2 3" key="1">
    <citation type="journal article" date="2014" name="Int. J. Syst. Evol. Microbiol.">
        <title>Complete genome sequence of Corynebacterium casei LMG S-19264T (=DSM 44701T), isolated from a smear-ripened cheese.</title>
        <authorList>
            <consortium name="US DOE Joint Genome Institute (JGI-PGF)"/>
            <person name="Walter F."/>
            <person name="Albersmeier A."/>
            <person name="Kalinowski J."/>
            <person name="Ruckert C."/>
        </authorList>
    </citation>
    <scope>NUCLEOTIDE SEQUENCE [LARGE SCALE GENOMIC DNA]</scope>
    <source>
        <strain evidence="2 3">NBRC 110095</strain>
    </source>
</reference>
<comment type="caution">
    <text evidence="2">The sequence shown here is derived from an EMBL/GenBank/DDBJ whole genome shotgun (WGS) entry which is preliminary data.</text>
</comment>
<feature type="chain" id="PRO_5041376265" description="Fibronectin type-III domain-containing protein" evidence="1">
    <location>
        <begin position="23"/>
        <end position="1003"/>
    </location>
</feature>
<keyword evidence="1" id="KW-0732">Signal</keyword>
<name>A0AA37T0V8_9GAMM</name>
<feature type="signal peptide" evidence="1">
    <location>
        <begin position="1"/>
        <end position="22"/>
    </location>
</feature>
<protein>
    <recommendedName>
        <fullName evidence="4">Fibronectin type-III domain-containing protein</fullName>
    </recommendedName>
</protein>
<gene>
    <name evidence="2" type="ORF">GCM10007877_05230</name>
</gene>
<dbReference type="RefSeq" id="WP_232592367.1">
    <property type="nucleotide sequence ID" value="NZ_BSPD01000020.1"/>
</dbReference>